<evidence type="ECO:0000256" key="1">
    <source>
        <dbReference type="SAM" id="Phobius"/>
    </source>
</evidence>
<dbReference type="AlphaFoldDB" id="A0A9K3DAQ6"/>
<comment type="caution">
    <text evidence="2">The sequence shown here is derived from an EMBL/GenBank/DDBJ whole genome shotgun (WGS) entry which is preliminary data.</text>
</comment>
<evidence type="ECO:0000313" key="2">
    <source>
        <dbReference type="EMBL" id="GIQ92298.1"/>
    </source>
</evidence>
<dbReference type="EMBL" id="BDIP01009380">
    <property type="protein sequence ID" value="GIQ92298.1"/>
    <property type="molecule type" value="Genomic_DNA"/>
</dbReference>
<feature type="non-terminal residue" evidence="2">
    <location>
        <position position="54"/>
    </location>
</feature>
<proteinExistence type="predicted"/>
<keyword evidence="1" id="KW-1133">Transmembrane helix</keyword>
<feature type="non-terminal residue" evidence="2">
    <location>
        <position position="1"/>
    </location>
</feature>
<accession>A0A9K3DAQ6</accession>
<gene>
    <name evidence="2" type="ORF">KIPB_015984</name>
</gene>
<protein>
    <submittedName>
        <fullName evidence="2">Uncharacterized protein</fullName>
    </submittedName>
</protein>
<feature type="transmembrane region" description="Helical" evidence="1">
    <location>
        <begin position="35"/>
        <end position="53"/>
    </location>
</feature>
<evidence type="ECO:0000313" key="3">
    <source>
        <dbReference type="Proteomes" id="UP000265618"/>
    </source>
</evidence>
<name>A0A9K3DAQ6_9EUKA</name>
<reference evidence="2 3" key="1">
    <citation type="journal article" date="2018" name="PLoS ONE">
        <title>The draft genome of Kipferlia bialata reveals reductive genome evolution in fornicate parasites.</title>
        <authorList>
            <person name="Tanifuji G."/>
            <person name="Takabayashi S."/>
            <person name="Kume K."/>
            <person name="Takagi M."/>
            <person name="Nakayama T."/>
            <person name="Kamikawa R."/>
            <person name="Inagaki Y."/>
            <person name="Hashimoto T."/>
        </authorList>
    </citation>
    <scope>NUCLEOTIDE SEQUENCE [LARGE SCALE GENOMIC DNA]</scope>
    <source>
        <strain evidence="2">NY0173</strain>
    </source>
</reference>
<keyword evidence="1" id="KW-0472">Membrane</keyword>
<organism evidence="2 3">
    <name type="scientific">Kipferlia bialata</name>
    <dbReference type="NCBI Taxonomy" id="797122"/>
    <lineage>
        <taxon>Eukaryota</taxon>
        <taxon>Metamonada</taxon>
        <taxon>Carpediemonas-like organisms</taxon>
        <taxon>Kipferlia</taxon>
    </lineage>
</organism>
<dbReference type="Proteomes" id="UP000265618">
    <property type="component" value="Unassembled WGS sequence"/>
</dbReference>
<keyword evidence="1" id="KW-0812">Transmembrane</keyword>
<sequence>ALYGVLHHYGLLSRVRAGSLSMGFAVSWLLQFQRWTFSSALFHAVLAVAMSLFT</sequence>
<keyword evidence="3" id="KW-1185">Reference proteome</keyword>